<dbReference type="AlphaFoldDB" id="A0A6C0J024"/>
<proteinExistence type="predicted"/>
<protein>
    <submittedName>
        <fullName evidence="2">Uncharacterized protein</fullName>
    </submittedName>
</protein>
<accession>A0A6C0J024</accession>
<evidence type="ECO:0000313" key="2">
    <source>
        <dbReference type="EMBL" id="QHT98968.1"/>
    </source>
</evidence>
<dbReference type="EMBL" id="MN740299">
    <property type="protein sequence ID" value="QHT98968.1"/>
    <property type="molecule type" value="Genomic_DNA"/>
</dbReference>
<organism evidence="2">
    <name type="scientific">viral metagenome</name>
    <dbReference type="NCBI Taxonomy" id="1070528"/>
    <lineage>
        <taxon>unclassified sequences</taxon>
        <taxon>metagenomes</taxon>
        <taxon>organismal metagenomes</taxon>
    </lineage>
</organism>
<feature type="region of interest" description="Disordered" evidence="1">
    <location>
        <begin position="1116"/>
        <end position="1146"/>
    </location>
</feature>
<evidence type="ECO:0000256" key="1">
    <source>
        <dbReference type="SAM" id="MobiDB-lite"/>
    </source>
</evidence>
<feature type="compositionally biased region" description="Acidic residues" evidence="1">
    <location>
        <begin position="1116"/>
        <end position="1142"/>
    </location>
</feature>
<reference evidence="2" key="1">
    <citation type="journal article" date="2020" name="Nature">
        <title>Giant virus diversity and host interactions through global metagenomics.</title>
        <authorList>
            <person name="Schulz F."/>
            <person name="Roux S."/>
            <person name="Paez-Espino D."/>
            <person name="Jungbluth S."/>
            <person name="Walsh D.A."/>
            <person name="Denef V.J."/>
            <person name="McMahon K.D."/>
            <person name="Konstantinidis K.T."/>
            <person name="Eloe-Fadrosh E.A."/>
            <person name="Kyrpides N.C."/>
            <person name="Woyke T."/>
        </authorList>
    </citation>
    <scope>NUCLEOTIDE SEQUENCE</scope>
    <source>
        <strain evidence="2">GVMAG-M-3300025695-21</strain>
    </source>
</reference>
<sequence>MTEKIEIDGEYFDIEDEELNNIEYLEILSIDEIIKDNPSFMAFSKDEIQSELYKMFKNKNKSDNFTNLFYDVLKNNREKEGKLDDYTNYIFIADADKKDYSLLSEEEEAKNFNDLDNLNTIRYNISKNNYFFAIEYDEKSSYNKFKPTSKTILELNDKMYYPVFPIDDVNVPIIAAYYKVPTATITDYMYVKVLSHLFNNKNINKKSSSRFTNINKLIKNTRPSIQTIINDIPDSFDLDYNNLNNFLNRYGYSMDFINKKDFDILYDYMNKLIKNEKERKNVYKPIKNKKIDIINNKLTFFDKLSKTFNLLNLTDKTRDLLVSLKIALDDKRINSNLLQKPKLLYDNIDDIVTNISNDTISIEQIIENIKAVKDFENIDKNINTIAIYLEIKDNLKEILEDFENIKADFEYSKHNIKNYDDNINEKLFVNIYNEMKEIILGNNEEDYEGLPITLRNMEIDTFEELEFDNEYVDEGENTIDISDNTLINKYLEKYWLTLAYKNDVGFIEILKIVLPIFYRISKIAGIEIDYELLSSELYIYFRGASTKYNIINSIFIEKQINIDYETINNIAKIKPVNIHLIDLNMGSEINNLIKNANKEYSDIINDVLNSSIAWWIMDIQSKIVNDGLDIDNNKLNPVYIEKWFLYGEPLYKEKTVNGVAPYLVNIMKDYIEDKNDYNNVIIYNDIIELINDRYSDLLDNLKKKYTDKISKKKIEYGIIAQEKLIENYKNKKFDKISFDYIDALLYSPGVNYKKIHKYLLGCCLQKLTKDFKPDSDFVNNSRNDLIQFKKQFAKRKETNKDRLIRYIPIIIDTKKTYDIEEDKEDNYIKYIKKIDSITKIESQDVIKWLDNMKTKNALLPDDIIDSFKNNTRSALDYIKKYIEILEKTAKKSGDLLTLFVPSKIYYKTLLLNIIKVLNNKTDDENTDLLLKKAIESIREILVDLNILNKVKTEDNRVDIDRINAYVVARALCLPCNPENTTGNILIPIIEVKTNFIEENAGKLYSKVLNSIKNSKFLSFEENTAFINTMRERNKQVKLSILNNKSVEENNLISALKKAGIKNNLMSVEKVVELQKQQYDNEDIEEIMDDEIGNDNEADIHFRELEEEELKQQDEIYEGDEVEEGENEYAMGQDEDNDDDILDRDDMGFIYAD</sequence>
<name>A0A6C0J024_9ZZZZ</name>